<comment type="caution">
    <text evidence="2">The sequence shown here is derived from an EMBL/GenBank/DDBJ whole genome shotgun (WGS) entry which is preliminary data.</text>
</comment>
<evidence type="ECO:0000313" key="3">
    <source>
        <dbReference type="Proteomes" id="UP001595990"/>
    </source>
</evidence>
<accession>A0ABV9BSN1</accession>
<keyword evidence="3" id="KW-1185">Reference proteome</keyword>
<proteinExistence type="predicted"/>
<dbReference type="RefSeq" id="WP_358240820.1">
    <property type="nucleotide sequence ID" value="NZ_JBHSFS010000017.1"/>
</dbReference>
<gene>
    <name evidence="2" type="ORF">ACFPEN_29530</name>
</gene>
<protein>
    <submittedName>
        <fullName evidence="2">Uncharacterized protein</fullName>
    </submittedName>
</protein>
<sequence>MGLTSARRSQSTLDSISLPLTAATCSLLAQRGGEWGHVPGVLSALGAGLLAATGAESVRRRPGLPTSSVPPGSGRRRPPRTDRCG</sequence>
<dbReference type="EMBL" id="JBHSFS010000017">
    <property type="protein sequence ID" value="MFC4517053.1"/>
    <property type="molecule type" value="Genomic_DNA"/>
</dbReference>
<evidence type="ECO:0000256" key="1">
    <source>
        <dbReference type="SAM" id="MobiDB-lite"/>
    </source>
</evidence>
<organism evidence="2 3">
    <name type="scientific">Streptomyces ehimensis</name>
    <dbReference type="NCBI Taxonomy" id="68195"/>
    <lineage>
        <taxon>Bacteria</taxon>
        <taxon>Bacillati</taxon>
        <taxon>Actinomycetota</taxon>
        <taxon>Actinomycetes</taxon>
        <taxon>Kitasatosporales</taxon>
        <taxon>Streptomycetaceae</taxon>
        <taxon>Streptomyces</taxon>
    </lineage>
</organism>
<reference evidence="3" key="1">
    <citation type="journal article" date="2019" name="Int. J. Syst. Evol. Microbiol.">
        <title>The Global Catalogue of Microorganisms (GCM) 10K type strain sequencing project: providing services to taxonomists for standard genome sequencing and annotation.</title>
        <authorList>
            <consortium name="The Broad Institute Genomics Platform"/>
            <consortium name="The Broad Institute Genome Sequencing Center for Infectious Disease"/>
            <person name="Wu L."/>
            <person name="Ma J."/>
        </authorList>
    </citation>
    <scope>NUCLEOTIDE SEQUENCE [LARGE SCALE GENOMIC DNA]</scope>
    <source>
        <strain evidence="3">CECT 8064</strain>
    </source>
</reference>
<dbReference type="Proteomes" id="UP001595990">
    <property type="component" value="Unassembled WGS sequence"/>
</dbReference>
<feature type="region of interest" description="Disordered" evidence="1">
    <location>
        <begin position="54"/>
        <end position="85"/>
    </location>
</feature>
<name>A0ABV9BSN1_9ACTN</name>
<evidence type="ECO:0000313" key="2">
    <source>
        <dbReference type="EMBL" id="MFC4517053.1"/>
    </source>
</evidence>